<keyword evidence="4 7" id="KW-1133">Transmembrane helix</keyword>
<dbReference type="GO" id="GO:0016020">
    <property type="term" value="C:membrane"/>
    <property type="evidence" value="ECO:0007669"/>
    <property type="project" value="UniProtKB-SubCell"/>
</dbReference>
<evidence type="ECO:0000256" key="2">
    <source>
        <dbReference type="ARBA" id="ARBA00008821"/>
    </source>
</evidence>
<feature type="transmembrane region" description="Helical" evidence="7">
    <location>
        <begin position="329"/>
        <end position="353"/>
    </location>
</feature>
<keyword evidence="9" id="KW-1185">Reference proteome</keyword>
<feature type="transmembrane region" description="Helical" evidence="7">
    <location>
        <begin position="360"/>
        <end position="379"/>
    </location>
</feature>
<protein>
    <submittedName>
        <fullName evidence="8">Solute carrier family 23 member 2</fullName>
    </submittedName>
</protein>
<keyword evidence="3 7" id="KW-0812">Transmembrane</keyword>
<comment type="similarity">
    <text evidence="2">Belongs to the nucleobase:cation symporter-2 (NCS2) (TC 2.A.40) family.</text>
</comment>
<evidence type="ECO:0000256" key="1">
    <source>
        <dbReference type="ARBA" id="ARBA00004141"/>
    </source>
</evidence>
<gene>
    <name evidence="8" type="ORF">ElyMa_003845200</name>
</gene>
<dbReference type="PANTHER" id="PTHR11119">
    <property type="entry name" value="XANTHINE-URACIL / VITAMIN C PERMEASE FAMILY MEMBER"/>
    <property type="match status" value="1"/>
</dbReference>
<organism evidence="8 9">
    <name type="scientific">Elysia marginata</name>
    <dbReference type="NCBI Taxonomy" id="1093978"/>
    <lineage>
        <taxon>Eukaryota</taxon>
        <taxon>Metazoa</taxon>
        <taxon>Spiralia</taxon>
        <taxon>Lophotrochozoa</taxon>
        <taxon>Mollusca</taxon>
        <taxon>Gastropoda</taxon>
        <taxon>Heterobranchia</taxon>
        <taxon>Euthyneura</taxon>
        <taxon>Panpulmonata</taxon>
        <taxon>Sacoglossa</taxon>
        <taxon>Placobranchoidea</taxon>
        <taxon>Plakobranchidae</taxon>
        <taxon>Elysia</taxon>
    </lineage>
</organism>
<dbReference type="AlphaFoldDB" id="A0AAV4FJN8"/>
<dbReference type="Pfam" id="PF00860">
    <property type="entry name" value="Xan_ur_permease"/>
    <property type="match status" value="1"/>
</dbReference>
<evidence type="ECO:0000313" key="8">
    <source>
        <dbReference type="EMBL" id="GFR72561.1"/>
    </source>
</evidence>
<evidence type="ECO:0000256" key="6">
    <source>
        <dbReference type="SAM" id="MobiDB-lite"/>
    </source>
</evidence>
<sequence length="791" mass="85818">MEEQYPIDEDATRQEKTALRDSKDVQDFNPRHDIDENVENDIQLSEQDKTLETENNIPCHGCCDNVDERSYKQPLLPAEDIKSGRGMCETSLINDSKDQDKSKNFYHGDDVSKSKIVSKESDGLRSRMDKAFHNKGSLDDGDNYKDNKKDQSMPEHRLIYGLVDVPPLHYLLFFAIQQACLAITTPLGTTAIVAQAVCAENDLDLKVKIMSSTMIMMGVSTFLMTTIGVKLPIFQGPNPGYIIPLIIMMSLEEFACPETFWATDPQTNTSVLMAVLSGNSSDFLSGTAFSGASNSSESLMATASSILQGDLSSATIVPNRDVAMGRIQAYSGSLMVAGALHCVLGLTGLLGVIARYVGPVTIVPVMLLFGIYMHTIVVMFSETNWTVAALTAGTCIVLGLFLADRKTPIPVWTPGKGFRIVWTFAHQIFALLIALLVGWVVSFFMTISGALSDDPKSVEFTARTDARHDVIAQTGWIMLPYPGQFGVPAFSATALISFLLSTIISVLDAIGDYYATARAARAPPPPSYALNRGVAVEGAMSIISGAMGCGHATVSYSENIGAIGLSRVASRSVFIVVGAIYVVLAVLGKVAAVFVSIPDAVIGGSQIVTFGILLGVILSYLQVVDLKTSRNVSIIGITVLLGLMLPHWLKKAPPGTINTGYPSLDNVIMVCLSNPPFLGGIFAFLMDNLVPGTLVERGIEITPHVNKVYNAVGKTRSTDDLKNADDNIDKGTNIYDNDNDVKVLVVDEQTGGVDDRYDVGENVYRIYWIPNCMRKGLFANFFPIFDRRLDI</sequence>
<dbReference type="InterPro" id="IPR006043">
    <property type="entry name" value="NCS2"/>
</dbReference>
<feature type="transmembrane region" description="Helical" evidence="7">
    <location>
        <begin position="573"/>
        <end position="594"/>
    </location>
</feature>
<feature type="region of interest" description="Disordered" evidence="6">
    <location>
        <begin position="1"/>
        <end position="32"/>
    </location>
</feature>
<dbReference type="Proteomes" id="UP000762676">
    <property type="component" value="Unassembled WGS sequence"/>
</dbReference>
<feature type="transmembrane region" description="Helical" evidence="7">
    <location>
        <begin position="424"/>
        <end position="447"/>
    </location>
</feature>
<evidence type="ECO:0000256" key="7">
    <source>
        <dbReference type="SAM" id="Phobius"/>
    </source>
</evidence>
<accession>A0AAV4FJN8</accession>
<keyword evidence="5 7" id="KW-0472">Membrane</keyword>
<evidence type="ECO:0000256" key="4">
    <source>
        <dbReference type="ARBA" id="ARBA00022989"/>
    </source>
</evidence>
<proteinExistence type="inferred from homology"/>
<feature type="region of interest" description="Disordered" evidence="6">
    <location>
        <begin position="119"/>
        <end position="150"/>
    </location>
</feature>
<evidence type="ECO:0000256" key="3">
    <source>
        <dbReference type="ARBA" id="ARBA00022692"/>
    </source>
</evidence>
<evidence type="ECO:0000313" key="9">
    <source>
        <dbReference type="Proteomes" id="UP000762676"/>
    </source>
</evidence>
<dbReference type="GO" id="GO:0022857">
    <property type="term" value="F:transmembrane transporter activity"/>
    <property type="evidence" value="ECO:0007669"/>
    <property type="project" value="InterPro"/>
</dbReference>
<comment type="caution">
    <text evidence="8">The sequence shown here is derived from an EMBL/GenBank/DDBJ whole genome shotgun (WGS) entry which is preliminary data.</text>
</comment>
<evidence type="ECO:0000256" key="5">
    <source>
        <dbReference type="ARBA" id="ARBA00023136"/>
    </source>
</evidence>
<dbReference type="EMBL" id="BMAT01007834">
    <property type="protein sequence ID" value="GFR72561.1"/>
    <property type="molecule type" value="Genomic_DNA"/>
</dbReference>
<feature type="transmembrane region" description="Helical" evidence="7">
    <location>
        <begin position="600"/>
        <end position="620"/>
    </location>
</feature>
<feature type="transmembrane region" description="Helical" evidence="7">
    <location>
        <begin position="385"/>
        <end position="403"/>
    </location>
</feature>
<feature type="transmembrane region" description="Helical" evidence="7">
    <location>
        <begin position="632"/>
        <end position="649"/>
    </location>
</feature>
<feature type="transmembrane region" description="Helical" evidence="7">
    <location>
        <begin position="489"/>
        <end position="511"/>
    </location>
</feature>
<name>A0AAV4FJN8_9GAST</name>
<reference evidence="8 9" key="1">
    <citation type="journal article" date="2021" name="Elife">
        <title>Chloroplast acquisition without the gene transfer in kleptoplastic sea slugs, Plakobranchus ocellatus.</title>
        <authorList>
            <person name="Maeda T."/>
            <person name="Takahashi S."/>
            <person name="Yoshida T."/>
            <person name="Shimamura S."/>
            <person name="Takaki Y."/>
            <person name="Nagai Y."/>
            <person name="Toyoda A."/>
            <person name="Suzuki Y."/>
            <person name="Arimoto A."/>
            <person name="Ishii H."/>
            <person name="Satoh N."/>
            <person name="Nishiyama T."/>
            <person name="Hasebe M."/>
            <person name="Maruyama T."/>
            <person name="Minagawa J."/>
            <person name="Obokata J."/>
            <person name="Shigenobu S."/>
        </authorList>
    </citation>
    <scope>NUCLEOTIDE SEQUENCE [LARGE SCALE GENOMIC DNA]</scope>
</reference>
<comment type="subcellular location">
    <subcellularLocation>
        <location evidence="1">Membrane</location>
        <topology evidence="1">Multi-pass membrane protein</topology>
    </subcellularLocation>
</comment>
<feature type="compositionally biased region" description="Basic and acidic residues" evidence="6">
    <location>
        <begin position="10"/>
        <end position="32"/>
    </location>
</feature>